<gene>
    <name evidence="2" type="ORF">SAMN05443668_1148</name>
</gene>
<sequence length="377" mass="40482">MNDLDTALRSFYAERAEDAPSDTGLLPAVHRRARRDRRRRLLTGTAVVLVLALIGGAGVLALNTRDEAPQRLQVATPAGSSATAPPSPVDVGWLPDGFPEPTVRLLGPKAWGLDTRREKGHAALQVQIMAVRPQERAGGGTLSRVDVGGTPGSLYWVPTHRAGDPKWGSSPPEAEGPYAELIFERKPGQWIRIIVQNSAGDIDLELSKQDLVDIATALVDRSRPVGDVIRLGLLPGNVVWGQLANDEHGVTAGFVDADAPARRVSQQEQPNGHNENVDTQVNVTVYAANAPEIDFLYPPESAEDAAKFRRSGEAPPVPAEGWVVRREGRTLFTAPLAANPKFVVVVDVKDSFGMPVAEMRKVAASVELGPDAAVRPF</sequence>
<name>A0A1M7RIM0_9ACTN</name>
<evidence type="ECO:0000313" key="2">
    <source>
        <dbReference type="EMBL" id="SHN46165.1"/>
    </source>
</evidence>
<dbReference type="RefSeq" id="WP_073262947.1">
    <property type="nucleotide sequence ID" value="NZ_FRCS01000014.1"/>
</dbReference>
<proteinExistence type="predicted"/>
<dbReference type="EMBL" id="FRCS01000014">
    <property type="protein sequence ID" value="SHN46165.1"/>
    <property type="molecule type" value="Genomic_DNA"/>
</dbReference>
<evidence type="ECO:0000256" key="1">
    <source>
        <dbReference type="SAM" id="Phobius"/>
    </source>
</evidence>
<keyword evidence="1" id="KW-1133">Transmembrane helix</keyword>
<evidence type="ECO:0000313" key="3">
    <source>
        <dbReference type="Proteomes" id="UP000184440"/>
    </source>
</evidence>
<dbReference type="Proteomes" id="UP000184440">
    <property type="component" value="Unassembled WGS sequence"/>
</dbReference>
<dbReference type="STRING" id="134849.SAMN05443668_1148"/>
<keyword evidence="1" id="KW-0472">Membrane</keyword>
<reference evidence="2 3" key="1">
    <citation type="submission" date="2016-11" db="EMBL/GenBank/DDBJ databases">
        <authorList>
            <person name="Jaros S."/>
            <person name="Januszkiewicz K."/>
            <person name="Wedrychowicz H."/>
        </authorList>
    </citation>
    <scope>NUCLEOTIDE SEQUENCE [LARGE SCALE GENOMIC DNA]</scope>
    <source>
        <strain evidence="2 3">DSM 46144</strain>
    </source>
</reference>
<protein>
    <submittedName>
        <fullName evidence="2">Uncharacterized protein</fullName>
    </submittedName>
</protein>
<keyword evidence="3" id="KW-1185">Reference proteome</keyword>
<feature type="transmembrane region" description="Helical" evidence="1">
    <location>
        <begin position="41"/>
        <end position="62"/>
    </location>
</feature>
<accession>A0A1M7RIM0</accession>
<dbReference type="OrthoDB" id="3671425at2"/>
<organism evidence="2 3">
    <name type="scientific">Cryptosporangium aurantiacum</name>
    <dbReference type="NCBI Taxonomy" id="134849"/>
    <lineage>
        <taxon>Bacteria</taxon>
        <taxon>Bacillati</taxon>
        <taxon>Actinomycetota</taxon>
        <taxon>Actinomycetes</taxon>
        <taxon>Cryptosporangiales</taxon>
        <taxon>Cryptosporangiaceae</taxon>
        <taxon>Cryptosporangium</taxon>
    </lineage>
</organism>
<dbReference type="AlphaFoldDB" id="A0A1M7RIM0"/>
<keyword evidence="1" id="KW-0812">Transmembrane</keyword>